<dbReference type="Proteomes" id="UP000613193">
    <property type="component" value="Unassembled WGS sequence"/>
</dbReference>
<dbReference type="PROSITE" id="PS51257">
    <property type="entry name" value="PROKAR_LIPOPROTEIN"/>
    <property type="match status" value="1"/>
</dbReference>
<protein>
    <recommendedName>
        <fullName evidence="3">Galactose oxidase</fullName>
    </recommendedName>
</protein>
<reference evidence="1" key="1">
    <citation type="submission" date="2020-12" db="EMBL/GenBank/DDBJ databases">
        <title>Bacterial novel species Mucilaginibacter sp. SD-g isolated from soil.</title>
        <authorList>
            <person name="Jung H.-Y."/>
        </authorList>
    </citation>
    <scope>NUCLEOTIDE SEQUENCE</scope>
    <source>
        <strain evidence="1">SD-g</strain>
    </source>
</reference>
<sequence>MKPYHIIYFMFLAVVLLSCKKQPFNPPTKNGIPGLWKQLGDFTGGGRARAFGFTIGSKGYILGGHATQDAGFAYLSDFWEYDPATDKWTRKADYPGQASEYIKGFSINNKGYVGTGYGIKGLTNGNSPQTVEFYEYDPATDKWTRKADFGGVERENTVAFEINGFGYMGLGTDYNYEADYKDLWKYDVSADRWTRVADYPGGGSFGNVGFACNGKGYVGLGGSNINKLNSDFWQYDPGTDKWVQKANFIGTPRVFSGQFVIGNKAFVCFGESATSPLGDSYKYNSLTDTWTKNTNFEGSPRSDLVSFAIDGIGYIGTGNRGGYADFWKFTPNKLLDD</sequence>
<dbReference type="SUPFAM" id="SSF117281">
    <property type="entry name" value="Kelch motif"/>
    <property type="match status" value="1"/>
</dbReference>
<organism evidence="1 2">
    <name type="scientific">Mucilaginibacter segetis</name>
    <dbReference type="NCBI Taxonomy" id="2793071"/>
    <lineage>
        <taxon>Bacteria</taxon>
        <taxon>Pseudomonadati</taxon>
        <taxon>Bacteroidota</taxon>
        <taxon>Sphingobacteriia</taxon>
        <taxon>Sphingobacteriales</taxon>
        <taxon>Sphingobacteriaceae</taxon>
        <taxon>Mucilaginibacter</taxon>
    </lineage>
</organism>
<proteinExistence type="predicted"/>
<dbReference type="InterPro" id="IPR015915">
    <property type="entry name" value="Kelch-typ_b-propeller"/>
</dbReference>
<evidence type="ECO:0000313" key="2">
    <source>
        <dbReference type="Proteomes" id="UP000613193"/>
    </source>
</evidence>
<comment type="caution">
    <text evidence="1">The sequence shown here is derived from an EMBL/GenBank/DDBJ whole genome shotgun (WGS) entry which is preliminary data.</text>
</comment>
<evidence type="ECO:0000313" key="1">
    <source>
        <dbReference type="EMBL" id="MBK0379544.1"/>
    </source>
</evidence>
<evidence type="ECO:0008006" key="3">
    <source>
        <dbReference type="Google" id="ProtNLM"/>
    </source>
</evidence>
<dbReference type="AlphaFoldDB" id="A0A934PT33"/>
<keyword evidence="2" id="KW-1185">Reference proteome</keyword>
<name>A0A934PT33_9SPHI</name>
<gene>
    <name evidence="1" type="ORF">I5M19_09510</name>
</gene>
<dbReference type="Gene3D" id="2.120.10.80">
    <property type="entry name" value="Kelch-type beta propeller"/>
    <property type="match status" value="2"/>
</dbReference>
<dbReference type="EMBL" id="JAEHFW010000001">
    <property type="protein sequence ID" value="MBK0379544.1"/>
    <property type="molecule type" value="Genomic_DNA"/>
</dbReference>
<accession>A0A934PT33</accession>
<dbReference type="PANTHER" id="PTHR45632">
    <property type="entry name" value="LD33804P"/>
    <property type="match status" value="1"/>
</dbReference>
<dbReference type="RefSeq" id="WP_200065986.1">
    <property type="nucleotide sequence ID" value="NZ_JAEHFW010000001.1"/>
</dbReference>